<dbReference type="AlphaFoldDB" id="A0A916SWR2"/>
<dbReference type="GO" id="GO:0003700">
    <property type="term" value="F:DNA-binding transcription factor activity"/>
    <property type="evidence" value="ECO:0007669"/>
    <property type="project" value="InterPro"/>
</dbReference>
<evidence type="ECO:0000313" key="5">
    <source>
        <dbReference type="EMBL" id="GGB19570.1"/>
    </source>
</evidence>
<dbReference type="InterPro" id="IPR011663">
    <property type="entry name" value="UTRA"/>
</dbReference>
<dbReference type="RefSeq" id="WP_188585036.1">
    <property type="nucleotide sequence ID" value="NZ_BMGC01000002.1"/>
</dbReference>
<dbReference type="Proteomes" id="UP000621454">
    <property type="component" value="Unassembled WGS sequence"/>
</dbReference>
<comment type="caution">
    <text evidence="5">The sequence shown here is derived from an EMBL/GenBank/DDBJ whole genome shotgun (WGS) entry which is preliminary data.</text>
</comment>
<keyword evidence="2" id="KW-0238">DNA-binding</keyword>
<evidence type="ECO:0000313" key="6">
    <source>
        <dbReference type="Proteomes" id="UP000621454"/>
    </source>
</evidence>
<dbReference type="Pfam" id="PF00392">
    <property type="entry name" value="GntR"/>
    <property type="match status" value="1"/>
</dbReference>
<dbReference type="InterPro" id="IPR036390">
    <property type="entry name" value="WH_DNA-bd_sf"/>
</dbReference>
<dbReference type="PANTHER" id="PTHR44846:SF1">
    <property type="entry name" value="MANNOSYL-D-GLYCERATE TRANSPORT_METABOLISM SYSTEM REPRESSOR MNGR-RELATED"/>
    <property type="match status" value="1"/>
</dbReference>
<dbReference type="Gene3D" id="3.40.1410.10">
    <property type="entry name" value="Chorismate lyase-like"/>
    <property type="match status" value="1"/>
</dbReference>
<sequence>MLPDTEIVEGIEPKHEQLRHVLEKYCTEQLSPGDVLPSERALCEQYAVSRITVREAIGQLVADGLLVRVHGKGTFVAAHEVRSQLHLASFHEDMRKLGLTPSTAVLAATEDTLPADTAQLLGRSLGDKGFHIRRLRLANGLPMSVDDSWLDGARFPGLLHHDLGSSLYELFEREYGCVIDEAEQTVGAIRADAGLASVLGIAIEDPILSFDRTSSSDGVPVEHTVSYYRGDRYRVQMSLRNRAG</sequence>
<organism evidence="5 6">
    <name type="scientific">Gordonia jinhuaensis</name>
    <dbReference type="NCBI Taxonomy" id="1517702"/>
    <lineage>
        <taxon>Bacteria</taxon>
        <taxon>Bacillati</taxon>
        <taxon>Actinomycetota</taxon>
        <taxon>Actinomycetes</taxon>
        <taxon>Mycobacteriales</taxon>
        <taxon>Gordoniaceae</taxon>
        <taxon>Gordonia</taxon>
    </lineage>
</organism>
<dbReference type="SUPFAM" id="SSF46785">
    <property type="entry name" value="Winged helix' DNA-binding domain"/>
    <property type="match status" value="1"/>
</dbReference>
<keyword evidence="1" id="KW-0805">Transcription regulation</keyword>
<proteinExistence type="predicted"/>
<evidence type="ECO:0000256" key="2">
    <source>
        <dbReference type="ARBA" id="ARBA00023125"/>
    </source>
</evidence>
<name>A0A916SWR2_9ACTN</name>
<keyword evidence="3" id="KW-0804">Transcription</keyword>
<reference evidence="5" key="1">
    <citation type="journal article" date="2014" name="Int. J. Syst. Evol. Microbiol.">
        <title>Complete genome sequence of Corynebacterium casei LMG S-19264T (=DSM 44701T), isolated from a smear-ripened cheese.</title>
        <authorList>
            <consortium name="US DOE Joint Genome Institute (JGI-PGF)"/>
            <person name="Walter F."/>
            <person name="Albersmeier A."/>
            <person name="Kalinowski J."/>
            <person name="Ruckert C."/>
        </authorList>
    </citation>
    <scope>NUCLEOTIDE SEQUENCE</scope>
    <source>
        <strain evidence="5">CGMCC 1.12827</strain>
    </source>
</reference>
<evidence type="ECO:0000259" key="4">
    <source>
        <dbReference type="PROSITE" id="PS50949"/>
    </source>
</evidence>
<dbReference type="InterPro" id="IPR036388">
    <property type="entry name" value="WH-like_DNA-bd_sf"/>
</dbReference>
<gene>
    <name evidence="5" type="ORF">GCM10011489_04600</name>
</gene>
<dbReference type="PRINTS" id="PR00035">
    <property type="entry name" value="HTHGNTR"/>
</dbReference>
<protein>
    <submittedName>
        <fullName evidence="5">Transcriptional regulator</fullName>
    </submittedName>
</protein>
<dbReference type="GO" id="GO:0045892">
    <property type="term" value="P:negative regulation of DNA-templated transcription"/>
    <property type="evidence" value="ECO:0007669"/>
    <property type="project" value="TreeGrafter"/>
</dbReference>
<dbReference type="CDD" id="cd07377">
    <property type="entry name" value="WHTH_GntR"/>
    <property type="match status" value="1"/>
</dbReference>
<dbReference type="SMART" id="SM00345">
    <property type="entry name" value="HTH_GNTR"/>
    <property type="match status" value="1"/>
</dbReference>
<feature type="domain" description="HTH gntR-type" evidence="4">
    <location>
        <begin position="12"/>
        <end position="79"/>
    </location>
</feature>
<dbReference type="InterPro" id="IPR050679">
    <property type="entry name" value="Bact_HTH_transcr_reg"/>
</dbReference>
<accession>A0A916SWR2</accession>
<dbReference type="EMBL" id="BMGC01000002">
    <property type="protein sequence ID" value="GGB19570.1"/>
    <property type="molecule type" value="Genomic_DNA"/>
</dbReference>
<dbReference type="SMART" id="SM00866">
    <property type="entry name" value="UTRA"/>
    <property type="match status" value="1"/>
</dbReference>
<evidence type="ECO:0000256" key="1">
    <source>
        <dbReference type="ARBA" id="ARBA00023015"/>
    </source>
</evidence>
<dbReference type="PROSITE" id="PS50949">
    <property type="entry name" value="HTH_GNTR"/>
    <property type="match status" value="1"/>
</dbReference>
<dbReference type="Gene3D" id="1.10.10.10">
    <property type="entry name" value="Winged helix-like DNA-binding domain superfamily/Winged helix DNA-binding domain"/>
    <property type="match status" value="1"/>
</dbReference>
<evidence type="ECO:0000256" key="3">
    <source>
        <dbReference type="ARBA" id="ARBA00023163"/>
    </source>
</evidence>
<dbReference type="InterPro" id="IPR000524">
    <property type="entry name" value="Tscrpt_reg_HTH_GntR"/>
</dbReference>
<dbReference type="InterPro" id="IPR028978">
    <property type="entry name" value="Chorismate_lyase_/UTRA_dom_sf"/>
</dbReference>
<dbReference type="Pfam" id="PF07702">
    <property type="entry name" value="UTRA"/>
    <property type="match status" value="1"/>
</dbReference>
<dbReference type="SUPFAM" id="SSF64288">
    <property type="entry name" value="Chorismate lyase-like"/>
    <property type="match status" value="1"/>
</dbReference>
<dbReference type="GO" id="GO:0003677">
    <property type="term" value="F:DNA binding"/>
    <property type="evidence" value="ECO:0007669"/>
    <property type="project" value="UniProtKB-KW"/>
</dbReference>
<keyword evidence="6" id="KW-1185">Reference proteome</keyword>
<reference evidence="5" key="2">
    <citation type="submission" date="2020-09" db="EMBL/GenBank/DDBJ databases">
        <authorList>
            <person name="Sun Q."/>
            <person name="Zhou Y."/>
        </authorList>
    </citation>
    <scope>NUCLEOTIDE SEQUENCE</scope>
    <source>
        <strain evidence="5">CGMCC 1.12827</strain>
    </source>
</reference>
<dbReference type="PANTHER" id="PTHR44846">
    <property type="entry name" value="MANNOSYL-D-GLYCERATE TRANSPORT/METABOLISM SYSTEM REPRESSOR MNGR-RELATED"/>
    <property type="match status" value="1"/>
</dbReference>